<comment type="caution">
    <text evidence="4">The sequence shown here is derived from an EMBL/GenBank/DDBJ whole genome shotgun (WGS) entry which is preliminary data.</text>
</comment>
<evidence type="ECO:0000313" key="3">
    <source>
        <dbReference type="EMBL" id="CAF3728545.1"/>
    </source>
</evidence>
<dbReference type="EMBL" id="CAJOAZ010000880">
    <property type="protein sequence ID" value="CAF3728545.1"/>
    <property type="molecule type" value="Genomic_DNA"/>
</dbReference>
<dbReference type="EMBL" id="CAJNOG010001210">
    <property type="protein sequence ID" value="CAF1421057.1"/>
    <property type="molecule type" value="Genomic_DNA"/>
</dbReference>
<dbReference type="Proteomes" id="UP000663845">
    <property type="component" value="Unassembled WGS sequence"/>
</dbReference>
<dbReference type="Proteomes" id="UP000663844">
    <property type="component" value="Unassembled WGS sequence"/>
</dbReference>
<dbReference type="EMBL" id="CAJNOE010001049">
    <property type="protein sequence ID" value="CAF1379847.1"/>
    <property type="molecule type" value="Genomic_DNA"/>
</dbReference>
<sequence>MKFQFGHQVVLPSVPIDVAFKRLTSAAYVERVVRVSDLASDFQLISNKGNVIRYQFVENISLMGGLIKKRVPIIVKQTIDRHNMTLLYESDGNKGKILITKWRIFTPIETGVVFTFDKLDTTHKIKACKMKFDFGHEIVLPSVPIDVAFERLTSASYVEQVVRLSDLADEFELISNEGDVIRYQFVENISMMGGLIKKRLPIIVKQIRDRNKMTLLYESDVDKGTVTIVKWRSFKATEDGGTLVSETVDGECPMLYQPITKRQGHNALIEGMNKYPTLFKEFYI</sequence>
<protein>
    <submittedName>
        <fullName evidence="4">Uncharacterized protein</fullName>
    </submittedName>
</protein>
<reference evidence="4" key="1">
    <citation type="submission" date="2021-02" db="EMBL/GenBank/DDBJ databases">
        <authorList>
            <person name="Nowell W R."/>
        </authorList>
    </citation>
    <scope>NUCLEOTIDE SEQUENCE</scope>
</reference>
<organism evidence="4 5">
    <name type="scientific">Adineta steineri</name>
    <dbReference type="NCBI Taxonomy" id="433720"/>
    <lineage>
        <taxon>Eukaryota</taxon>
        <taxon>Metazoa</taxon>
        <taxon>Spiralia</taxon>
        <taxon>Gnathifera</taxon>
        <taxon>Rotifera</taxon>
        <taxon>Eurotatoria</taxon>
        <taxon>Bdelloidea</taxon>
        <taxon>Adinetida</taxon>
        <taxon>Adinetidae</taxon>
        <taxon>Adineta</taxon>
    </lineage>
</organism>
<dbReference type="AlphaFoldDB" id="A0A819F213"/>
<name>A0A819F213_9BILA</name>
<evidence type="ECO:0000313" key="1">
    <source>
        <dbReference type="EMBL" id="CAF1379847.1"/>
    </source>
</evidence>
<dbReference type="Proteomes" id="UP000663868">
    <property type="component" value="Unassembled WGS sequence"/>
</dbReference>
<evidence type="ECO:0000313" key="5">
    <source>
        <dbReference type="Proteomes" id="UP000663868"/>
    </source>
</evidence>
<evidence type="ECO:0000313" key="4">
    <source>
        <dbReference type="EMBL" id="CAF3860342.1"/>
    </source>
</evidence>
<accession>A0A819F213</accession>
<dbReference type="CDD" id="cd07812">
    <property type="entry name" value="SRPBCC"/>
    <property type="match status" value="1"/>
</dbReference>
<gene>
    <name evidence="1" type="ORF">IZO911_LOCUS38346</name>
    <name evidence="2" type="ORF">JYZ213_LOCUS38980</name>
    <name evidence="4" type="ORF">KXQ929_LOCUS20616</name>
    <name evidence="3" type="ORF">OXD698_LOCUS14120</name>
</gene>
<evidence type="ECO:0000313" key="2">
    <source>
        <dbReference type="EMBL" id="CAF1421057.1"/>
    </source>
</evidence>
<dbReference type="EMBL" id="CAJOBB010001460">
    <property type="protein sequence ID" value="CAF3860342.1"/>
    <property type="molecule type" value="Genomic_DNA"/>
</dbReference>
<dbReference type="Proteomes" id="UP000663860">
    <property type="component" value="Unassembled WGS sequence"/>
</dbReference>
<proteinExistence type="predicted"/>